<name>A0A0H2RAL5_9AGAM</name>
<organism evidence="5 6">
    <name type="scientific">Schizopora paradoxa</name>
    <dbReference type="NCBI Taxonomy" id="27342"/>
    <lineage>
        <taxon>Eukaryota</taxon>
        <taxon>Fungi</taxon>
        <taxon>Dikarya</taxon>
        <taxon>Basidiomycota</taxon>
        <taxon>Agaricomycotina</taxon>
        <taxon>Agaricomycetes</taxon>
        <taxon>Hymenochaetales</taxon>
        <taxon>Schizoporaceae</taxon>
        <taxon>Schizopora</taxon>
    </lineage>
</organism>
<dbReference type="PANTHER" id="PTHR10270">
    <property type="entry name" value="SOX TRANSCRIPTION FACTOR"/>
    <property type="match status" value="1"/>
</dbReference>
<feature type="domain" description="HMG box" evidence="4">
    <location>
        <begin position="21"/>
        <end position="122"/>
    </location>
</feature>
<dbReference type="OrthoDB" id="6247875at2759"/>
<dbReference type="GO" id="GO:0005634">
    <property type="term" value="C:nucleus"/>
    <property type="evidence" value="ECO:0007669"/>
    <property type="project" value="UniProtKB-UniRule"/>
</dbReference>
<dbReference type="Gene3D" id="1.10.30.10">
    <property type="entry name" value="High mobility group box domain"/>
    <property type="match status" value="1"/>
</dbReference>
<evidence type="ECO:0000313" key="6">
    <source>
        <dbReference type="Proteomes" id="UP000053477"/>
    </source>
</evidence>
<dbReference type="Pfam" id="PF00505">
    <property type="entry name" value="HMG_box"/>
    <property type="match status" value="1"/>
</dbReference>
<sequence length="125" mass="14113">MGGGAVGTGERRPKRGDEDYIKRPENAFILFRRDCCQRKNMEEAELMAKAASTATSSGASGEGGDNAAALAAAALPKRQRQADLSKTISQQWRSLSKEERKYWDDLAKQRKKEHEEMFPWYVYQP</sequence>
<dbReference type="GO" id="GO:0000122">
    <property type="term" value="P:negative regulation of transcription by RNA polymerase II"/>
    <property type="evidence" value="ECO:0007669"/>
    <property type="project" value="TreeGrafter"/>
</dbReference>
<accession>A0A0H2RAL5</accession>
<reference evidence="5 6" key="1">
    <citation type="submission" date="2015-04" db="EMBL/GenBank/DDBJ databases">
        <title>Complete genome sequence of Schizopora paradoxa KUC8140, a cosmopolitan wood degrader in East Asia.</title>
        <authorList>
            <consortium name="DOE Joint Genome Institute"/>
            <person name="Min B."/>
            <person name="Park H."/>
            <person name="Jang Y."/>
            <person name="Kim J.-J."/>
            <person name="Kim K.H."/>
            <person name="Pangilinan J."/>
            <person name="Lipzen A."/>
            <person name="Riley R."/>
            <person name="Grigoriev I.V."/>
            <person name="Spatafora J.W."/>
            <person name="Choi I.-G."/>
        </authorList>
    </citation>
    <scope>NUCLEOTIDE SEQUENCE [LARGE SCALE GENOMIC DNA]</scope>
    <source>
        <strain evidence="5 6">KUC8140</strain>
    </source>
</reference>
<feature type="DNA-binding region" description="HMG box" evidence="3">
    <location>
        <begin position="21"/>
        <end position="122"/>
    </location>
</feature>
<evidence type="ECO:0000256" key="3">
    <source>
        <dbReference type="PROSITE-ProRule" id="PRU00267"/>
    </source>
</evidence>
<dbReference type="SMART" id="SM00398">
    <property type="entry name" value="HMG"/>
    <property type="match status" value="1"/>
</dbReference>
<dbReference type="GO" id="GO:0001228">
    <property type="term" value="F:DNA-binding transcription activator activity, RNA polymerase II-specific"/>
    <property type="evidence" value="ECO:0007669"/>
    <property type="project" value="TreeGrafter"/>
</dbReference>
<evidence type="ECO:0000256" key="2">
    <source>
        <dbReference type="ARBA" id="ARBA00023163"/>
    </source>
</evidence>
<dbReference type="InterPro" id="IPR050140">
    <property type="entry name" value="SRY-related_HMG-box_TF-like"/>
</dbReference>
<evidence type="ECO:0000256" key="1">
    <source>
        <dbReference type="ARBA" id="ARBA00023125"/>
    </source>
</evidence>
<gene>
    <name evidence="5" type="ORF">SCHPADRAFT_835378</name>
</gene>
<evidence type="ECO:0000259" key="4">
    <source>
        <dbReference type="PROSITE" id="PS50118"/>
    </source>
</evidence>
<dbReference type="InterPro" id="IPR036910">
    <property type="entry name" value="HMG_box_dom_sf"/>
</dbReference>
<proteinExistence type="predicted"/>
<keyword evidence="3" id="KW-0539">Nucleus</keyword>
<protein>
    <recommendedName>
        <fullName evidence="4">HMG box domain-containing protein</fullName>
    </recommendedName>
</protein>
<dbReference type="GO" id="GO:0030154">
    <property type="term" value="P:cell differentiation"/>
    <property type="evidence" value="ECO:0007669"/>
    <property type="project" value="TreeGrafter"/>
</dbReference>
<dbReference type="AlphaFoldDB" id="A0A0H2RAL5"/>
<dbReference type="STRING" id="27342.A0A0H2RAL5"/>
<dbReference type="InParanoid" id="A0A0H2RAL5"/>
<dbReference type="SUPFAM" id="SSF47095">
    <property type="entry name" value="HMG-box"/>
    <property type="match status" value="1"/>
</dbReference>
<feature type="non-terminal residue" evidence="5">
    <location>
        <position position="125"/>
    </location>
</feature>
<dbReference type="PROSITE" id="PS50118">
    <property type="entry name" value="HMG_BOX_2"/>
    <property type="match status" value="1"/>
</dbReference>
<dbReference type="InterPro" id="IPR009071">
    <property type="entry name" value="HMG_box_dom"/>
</dbReference>
<keyword evidence="6" id="KW-1185">Reference proteome</keyword>
<dbReference type="EMBL" id="KQ086092">
    <property type="protein sequence ID" value="KLO08427.1"/>
    <property type="molecule type" value="Genomic_DNA"/>
</dbReference>
<dbReference type="PANTHER" id="PTHR10270:SF161">
    <property type="entry name" value="SEX-DETERMINING REGION Y PROTEIN"/>
    <property type="match status" value="1"/>
</dbReference>
<keyword evidence="2" id="KW-0804">Transcription</keyword>
<dbReference type="GO" id="GO:0000978">
    <property type="term" value="F:RNA polymerase II cis-regulatory region sequence-specific DNA binding"/>
    <property type="evidence" value="ECO:0007669"/>
    <property type="project" value="TreeGrafter"/>
</dbReference>
<evidence type="ECO:0000313" key="5">
    <source>
        <dbReference type="EMBL" id="KLO08427.1"/>
    </source>
</evidence>
<dbReference type="Proteomes" id="UP000053477">
    <property type="component" value="Unassembled WGS sequence"/>
</dbReference>
<keyword evidence="1 3" id="KW-0238">DNA-binding</keyword>